<dbReference type="AlphaFoldDB" id="A0AAW0LUZ2"/>
<reference evidence="1" key="1">
    <citation type="submission" date="2017-12" db="EMBL/GenBank/DDBJ databases">
        <authorList>
            <person name="Barbosa P."/>
            <person name="Usie A."/>
            <person name="Ramos A.M."/>
        </authorList>
    </citation>
    <scope>NUCLEOTIDE SEQUENCE</scope>
    <source>
        <strain evidence="1">HL8</strain>
        <tissue evidence="1">Leaves</tissue>
    </source>
</reference>
<sequence>MKSHSRHTIIFLHPFAKSTLQISSLAFDLQNPRVRSPFLETRTTTRGGCQPTRYHRFLVDWCFMKPTPRISFLASDV</sequence>
<organism evidence="1 3">
    <name type="scientific">Quercus suber</name>
    <name type="common">Cork oak</name>
    <dbReference type="NCBI Taxonomy" id="58331"/>
    <lineage>
        <taxon>Eukaryota</taxon>
        <taxon>Viridiplantae</taxon>
        <taxon>Streptophyta</taxon>
        <taxon>Embryophyta</taxon>
        <taxon>Tracheophyta</taxon>
        <taxon>Spermatophyta</taxon>
        <taxon>Magnoliopsida</taxon>
        <taxon>eudicotyledons</taxon>
        <taxon>Gunneridae</taxon>
        <taxon>Pentapetalae</taxon>
        <taxon>rosids</taxon>
        <taxon>fabids</taxon>
        <taxon>Fagales</taxon>
        <taxon>Fagaceae</taxon>
        <taxon>Quercus</taxon>
    </lineage>
</organism>
<comment type="caution">
    <text evidence="1">The sequence shown here is derived from an EMBL/GenBank/DDBJ whole genome shotgun (WGS) entry which is preliminary data.</text>
</comment>
<evidence type="ECO:0000313" key="2">
    <source>
        <dbReference type="EMBL" id="KAK7855088.1"/>
    </source>
</evidence>
<dbReference type="EMBL" id="PKMF04000049">
    <property type="protein sequence ID" value="KAK7855088.1"/>
    <property type="molecule type" value="Genomic_DNA"/>
</dbReference>
<reference evidence="1" key="3">
    <citation type="submission" date="2023-07" db="EMBL/GenBank/DDBJ databases">
        <title>An improved reference 1 genome and first organelle genomes of Quercus suber.</title>
        <authorList>
            <consortium name="Genosuber Consortium"/>
            <person name="Usie A."/>
            <person name="Serra O."/>
            <person name="Barros P."/>
        </authorList>
    </citation>
    <scope>NUCLEOTIDE SEQUENCE</scope>
    <source>
        <strain evidence="1">HL8</strain>
        <tissue evidence="1">Leaves</tissue>
    </source>
</reference>
<evidence type="ECO:0000313" key="1">
    <source>
        <dbReference type="EMBL" id="KAK7855016.1"/>
    </source>
</evidence>
<keyword evidence="3" id="KW-1185">Reference proteome</keyword>
<evidence type="ECO:0000313" key="3">
    <source>
        <dbReference type="Proteomes" id="UP000237347"/>
    </source>
</evidence>
<accession>A0AAW0LUZ2</accession>
<dbReference type="EMBL" id="PKMF04000049">
    <property type="protein sequence ID" value="KAK7855016.1"/>
    <property type="molecule type" value="Genomic_DNA"/>
</dbReference>
<protein>
    <submittedName>
        <fullName evidence="1">Uncharacterized protein</fullName>
    </submittedName>
</protein>
<gene>
    <name evidence="1" type="ORF">CFP56_029809</name>
    <name evidence="2" type="ORF">CFP56_029812</name>
</gene>
<proteinExistence type="predicted"/>
<dbReference type="Proteomes" id="UP000237347">
    <property type="component" value="Unassembled WGS sequence"/>
</dbReference>
<reference evidence="1 3" key="2">
    <citation type="journal article" date="2018" name="Sci. Data">
        <title>The draft genome sequence of cork oak.</title>
        <authorList>
            <person name="Ramos A.M."/>
            <person name="Usie A."/>
            <person name="Barbosa P."/>
            <person name="Barros P.M."/>
            <person name="Capote T."/>
            <person name="Chaves I."/>
            <person name="Simoes F."/>
            <person name="Abreu I."/>
            <person name="Carrasquinho I."/>
            <person name="Faro C."/>
            <person name="Guimaraes J.B."/>
            <person name="Mendonca D."/>
            <person name="Nobrega F."/>
            <person name="Rodrigues L."/>
            <person name="Saibo N.J.M."/>
            <person name="Varela M.C."/>
            <person name="Egas C."/>
            <person name="Matos J."/>
            <person name="Miguel C.M."/>
            <person name="Oliveira M.M."/>
            <person name="Ricardo C.P."/>
            <person name="Goncalves S."/>
        </authorList>
    </citation>
    <scope>NUCLEOTIDE SEQUENCE [LARGE SCALE GENOMIC DNA]</scope>
    <source>
        <strain evidence="3">cv. HL8</strain>
        <strain evidence="1">HL8</strain>
    </source>
</reference>
<name>A0AAW0LUZ2_QUESU</name>